<dbReference type="RefSeq" id="WP_229989455.1">
    <property type="nucleotide sequence ID" value="NZ_JAJJMO010000001.1"/>
</dbReference>
<keyword evidence="1" id="KW-0472">Membrane</keyword>
<name>A0ABS8MWZ8_9FLAO</name>
<dbReference type="EMBL" id="JAJJMO010000001">
    <property type="protein sequence ID" value="MCC9072587.1"/>
    <property type="molecule type" value="Genomic_DNA"/>
</dbReference>
<feature type="transmembrane region" description="Helical" evidence="1">
    <location>
        <begin position="12"/>
        <end position="33"/>
    </location>
</feature>
<evidence type="ECO:0000313" key="2">
    <source>
        <dbReference type="EMBL" id="MCC9072587.1"/>
    </source>
</evidence>
<accession>A0ABS8MWZ8</accession>
<comment type="caution">
    <text evidence="2">The sequence shown here is derived from an EMBL/GenBank/DDBJ whole genome shotgun (WGS) entry which is preliminary data.</text>
</comment>
<keyword evidence="1" id="KW-1133">Transmembrane helix</keyword>
<dbReference type="Proteomes" id="UP001430919">
    <property type="component" value="Unassembled WGS sequence"/>
</dbReference>
<gene>
    <name evidence="2" type="ORF">LNQ49_13455</name>
</gene>
<keyword evidence="1" id="KW-0812">Transmembrane</keyword>
<proteinExistence type="predicted"/>
<feature type="transmembrane region" description="Helical" evidence="1">
    <location>
        <begin position="39"/>
        <end position="56"/>
    </location>
</feature>
<keyword evidence="3" id="KW-1185">Reference proteome</keyword>
<protein>
    <submittedName>
        <fullName evidence="2">Uncharacterized protein</fullName>
    </submittedName>
</protein>
<organism evidence="2 3">
    <name type="scientific">Flavobacterium pisciphilum</name>
    <dbReference type="NCBI Taxonomy" id="2893755"/>
    <lineage>
        <taxon>Bacteria</taxon>
        <taxon>Pseudomonadati</taxon>
        <taxon>Bacteroidota</taxon>
        <taxon>Flavobacteriia</taxon>
        <taxon>Flavobacteriales</taxon>
        <taxon>Flavobacteriaceae</taxon>
        <taxon>Flavobacterium</taxon>
    </lineage>
</organism>
<reference evidence="2" key="1">
    <citation type="submission" date="2021-11" db="EMBL/GenBank/DDBJ databases">
        <title>Description of novel Flavobacterium species.</title>
        <authorList>
            <person name="Saticioglu I.B."/>
            <person name="Ay H."/>
            <person name="Altun S."/>
            <person name="Duman M."/>
        </authorList>
    </citation>
    <scope>NUCLEOTIDE SEQUENCE</scope>
    <source>
        <strain evidence="2">F-65</strain>
    </source>
</reference>
<sequence length="64" mass="7246">MKTNLTLVKKGICNLMLFLASIQVTYSLVSHFVYGKAELDFPVVVICLLVLTFASSKKEEYKMQ</sequence>
<evidence type="ECO:0000313" key="3">
    <source>
        <dbReference type="Proteomes" id="UP001430919"/>
    </source>
</evidence>
<evidence type="ECO:0000256" key="1">
    <source>
        <dbReference type="SAM" id="Phobius"/>
    </source>
</evidence>